<evidence type="ECO:0000256" key="2">
    <source>
        <dbReference type="ARBA" id="ARBA00023125"/>
    </source>
</evidence>
<dbReference type="SUPFAM" id="SSF46689">
    <property type="entry name" value="Homeodomain-like"/>
    <property type="match status" value="1"/>
</dbReference>
<dbReference type="GO" id="GO:1901135">
    <property type="term" value="P:carbohydrate derivative metabolic process"/>
    <property type="evidence" value="ECO:0007669"/>
    <property type="project" value="InterPro"/>
</dbReference>
<keyword evidence="2" id="KW-0238">DNA-binding</keyword>
<dbReference type="PROSITE" id="PS51071">
    <property type="entry name" value="HTH_RPIR"/>
    <property type="match status" value="1"/>
</dbReference>
<reference evidence="6" key="1">
    <citation type="submission" date="2023-01" db="EMBL/GenBank/DDBJ databases">
        <title>Human gut microbiome strain richness.</title>
        <authorList>
            <person name="Chen-Liaw A."/>
        </authorList>
    </citation>
    <scope>NUCLEOTIDE SEQUENCE</scope>
    <source>
        <strain evidence="6">D8_m1001271B151109d0_201107</strain>
    </source>
</reference>
<dbReference type="GO" id="GO:0097367">
    <property type="term" value="F:carbohydrate derivative binding"/>
    <property type="evidence" value="ECO:0007669"/>
    <property type="project" value="InterPro"/>
</dbReference>
<sequence length="288" mass="32113">MNYLTLIKDNYHLLSKNEKKVADYILNNSLDAYDLSVGDLAEKSGTVRSCVMRFTKKIGYSSYTSLRLDMAKDTEEEYSSSMDLVENFTKSSSLSEMISKTESFYTNTVSKTYQYLNPKKLEEAIAILKKAKRIYLIGEGTSLLVAKDLCRKFILIGIDSFCFDDGPTQLTLANNLKPDDCLIAISYSGQSNIANIAVKRAKELNCPSIAICQSCKSNMAQKSTVPIFVPKLEQERKIGSIASRLSCTIVTDILYLGTIQSELDTVTKNVSQARKLLSSLKQKKTSEN</sequence>
<dbReference type="PANTHER" id="PTHR30514:SF1">
    <property type="entry name" value="HTH-TYPE TRANSCRIPTIONAL REGULATOR HEXR-RELATED"/>
    <property type="match status" value="1"/>
</dbReference>
<dbReference type="GO" id="GO:0003677">
    <property type="term" value="F:DNA binding"/>
    <property type="evidence" value="ECO:0007669"/>
    <property type="project" value="UniProtKB-KW"/>
</dbReference>
<evidence type="ECO:0000313" key="6">
    <source>
        <dbReference type="EMBL" id="MDB7982866.1"/>
    </source>
</evidence>
<dbReference type="Gene3D" id="1.10.10.10">
    <property type="entry name" value="Winged helix-like DNA-binding domain superfamily/Winged helix DNA-binding domain"/>
    <property type="match status" value="1"/>
</dbReference>
<comment type="caution">
    <text evidence="6">The sequence shown here is derived from an EMBL/GenBank/DDBJ whole genome shotgun (WGS) entry which is preliminary data.</text>
</comment>
<keyword evidence="3" id="KW-0804">Transcription</keyword>
<dbReference type="InterPro" id="IPR001347">
    <property type="entry name" value="SIS_dom"/>
</dbReference>
<dbReference type="Pfam" id="PF01380">
    <property type="entry name" value="SIS"/>
    <property type="match status" value="1"/>
</dbReference>
<dbReference type="InterPro" id="IPR009057">
    <property type="entry name" value="Homeodomain-like_sf"/>
</dbReference>
<dbReference type="RefSeq" id="WP_272003024.1">
    <property type="nucleotide sequence ID" value="NZ_CALZNX010000057.1"/>
</dbReference>
<protein>
    <submittedName>
        <fullName evidence="6">MurR/RpiR family transcriptional regulator</fullName>
    </submittedName>
</protein>
<accession>A0AAW6CU68</accession>
<dbReference type="Pfam" id="PF01418">
    <property type="entry name" value="HTH_6"/>
    <property type="match status" value="1"/>
</dbReference>
<dbReference type="InterPro" id="IPR035472">
    <property type="entry name" value="RpiR-like_SIS"/>
</dbReference>
<feature type="domain" description="SIS" evidence="5">
    <location>
        <begin position="124"/>
        <end position="264"/>
    </location>
</feature>
<dbReference type="PANTHER" id="PTHR30514">
    <property type="entry name" value="GLUCOKINASE"/>
    <property type="match status" value="1"/>
</dbReference>
<proteinExistence type="predicted"/>
<evidence type="ECO:0000256" key="1">
    <source>
        <dbReference type="ARBA" id="ARBA00023015"/>
    </source>
</evidence>
<evidence type="ECO:0000313" key="7">
    <source>
        <dbReference type="Proteomes" id="UP001212981"/>
    </source>
</evidence>
<dbReference type="SUPFAM" id="SSF53697">
    <property type="entry name" value="SIS domain"/>
    <property type="match status" value="1"/>
</dbReference>
<name>A0AAW6CU68_9FIRM</name>
<organism evidence="6 7">
    <name type="scientific">Faecalicoccus pleomorphus</name>
    <dbReference type="NCBI Taxonomy" id="1323"/>
    <lineage>
        <taxon>Bacteria</taxon>
        <taxon>Bacillati</taxon>
        <taxon>Bacillota</taxon>
        <taxon>Erysipelotrichia</taxon>
        <taxon>Erysipelotrichales</taxon>
        <taxon>Erysipelotrichaceae</taxon>
        <taxon>Faecalicoccus</taxon>
    </lineage>
</organism>
<dbReference type="Gene3D" id="3.40.50.10490">
    <property type="entry name" value="Glucose-6-phosphate isomerase like protein, domain 1"/>
    <property type="match status" value="1"/>
</dbReference>
<dbReference type="InterPro" id="IPR047640">
    <property type="entry name" value="RpiR-like"/>
</dbReference>
<dbReference type="InterPro" id="IPR046348">
    <property type="entry name" value="SIS_dom_sf"/>
</dbReference>
<keyword evidence="1" id="KW-0805">Transcription regulation</keyword>
<evidence type="ECO:0000259" key="5">
    <source>
        <dbReference type="PROSITE" id="PS51464"/>
    </source>
</evidence>
<dbReference type="AlphaFoldDB" id="A0AAW6CU68"/>
<dbReference type="InterPro" id="IPR000281">
    <property type="entry name" value="HTH_RpiR"/>
</dbReference>
<dbReference type="EMBL" id="JAQLXO010000015">
    <property type="protein sequence ID" value="MDB7982866.1"/>
    <property type="molecule type" value="Genomic_DNA"/>
</dbReference>
<dbReference type="InterPro" id="IPR036388">
    <property type="entry name" value="WH-like_DNA-bd_sf"/>
</dbReference>
<evidence type="ECO:0000256" key="3">
    <source>
        <dbReference type="ARBA" id="ARBA00023163"/>
    </source>
</evidence>
<dbReference type="Proteomes" id="UP001212981">
    <property type="component" value="Unassembled WGS sequence"/>
</dbReference>
<dbReference type="CDD" id="cd05013">
    <property type="entry name" value="SIS_RpiR"/>
    <property type="match status" value="1"/>
</dbReference>
<gene>
    <name evidence="6" type="ORF">PND82_08565</name>
</gene>
<feature type="domain" description="HTH rpiR-type" evidence="4">
    <location>
        <begin position="1"/>
        <end position="77"/>
    </location>
</feature>
<dbReference type="PROSITE" id="PS51464">
    <property type="entry name" value="SIS"/>
    <property type="match status" value="1"/>
</dbReference>
<dbReference type="GO" id="GO:0003700">
    <property type="term" value="F:DNA-binding transcription factor activity"/>
    <property type="evidence" value="ECO:0007669"/>
    <property type="project" value="InterPro"/>
</dbReference>
<evidence type="ECO:0000259" key="4">
    <source>
        <dbReference type="PROSITE" id="PS51071"/>
    </source>
</evidence>